<protein>
    <submittedName>
        <fullName evidence="2">Uncharacterized protein</fullName>
    </submittedName>
</protein>
<evidence type="ECO:0000256" key="1">
    <source>
        <dbReference type="SAM" id="MobiDB-lite"/>
    </source>
</evidence>
<feature type="compositionally biased region" description="Polar residues" evidence="1">
    <location>
        <begin position="55"/>
        <end position="67"/>
    </location>
</feature>
<comment type="caution">
    <text evidence="2">The sequence shown here is derived from an EMBL/GenBank/DDBJ whole genome shotgun (WGS) entry which is preliminary data.</text>
</comment>
<organism evidence="2 3">
    <name type="scientific">Halteria grandinella</name>
    <dbReference type="NCBI Taxonomy" id="5974"/>
    <lineage>
        <taxon>Eukaryota</taxon>
        <taxon>Sar</taxon>
        <taxon>Alveolata</taxon>
        <taxon>Ciliophora</taxon>
        <taxon>Intramacronucleata</taxon>
        <taxon>Spirotrichea</taxon>
        <taxon>Stichotrichia</taxon>
        <taxon>Sporadotrichida</taxon>
        <taxon>Halteriidae</taxon>
        <taxon>Halteria</taxon>
    </lineage>
</organism>
<dbReference type="AlphaFoldDB" id="A0A8J8NXZ2"/>
<evidence type="ECO:0000313" key="2">
    <source>
        <dbReference type="EMBL" id="TNV83618.1"/>
    </source>
</evidence>
<dbReference type="EMBL" id="RRYP01003644">
    <property type="protein sequence ID" value="TNV83618.1"/>
    <property type="molecule type" value="Genomic_DNA"/>
</dbReference>
<accession>A0A8J8NXZ2</accession>
<dbReference type="Proteomes" id="UP000785679">
    <property type="component" value="Unassembled WGS sequence"/>
</dbReference>
<evidence type="ECO:0000313" key="3">
    <source>
        <dbReference type="Proteomes" id="UP000785679"/>
    </source>
</evidence>
<feature type="region of interest" description="Disordered" evidence="1">
    <location>
        <begin position="1"/>
        <end position="67"/>
    </location>
</feature>
<reference evidence="2" key="1">
    <citation type="submission" date="2019-06" db="EMBL/GenBank/DDBJ databases">
        <authorList>
            <person name="Zheng W."/>
        </authorList>
    </citation>
    <scope>NUCLEOTIDE SEQUENCE</scope>
    <source>
        <strain evidence="2">QDHG01</strain>
    </source>
</reference>
<keyword evidence="3" id="KW-1185">Reference proteome</keyword>
<proteinExistence type="predicted"/>
<sequence>MKKKNAKEKEDDVIGDENQEDEGDHEQHNQHDGGFGEDDNEGINNKDKKKPIQQKFIQVQQCSKVQY</sequence>
<gene>
    <name evidence="2" type="ORF">FGO68_gene7671</name>
</gene>
<name>A0A8J8NXZ2_HALGN</name>
<feature type="compositionally biased region" description="Acidic residues" evidence="1">
    <location>
        <begin position="13"/>
        <end position="24"/>
    </location>
</feature>